<keyword evidence="3" id="KW-1185">Reference proteome</keyword>
<proteinExistence type="predicted"/>
<dbReference type="AlphaFoldDB" id="A0AAD7STC6"/>
<reference evidence="2" key="1">
    <citation type="journal article" date="2023" name="Science">
        <title>Genome structures resolve the early diversification of teleost fishes.</title>
        <authorList>
            <person name="Parey E."/>
            <person name="Louis A."/>
            <person name="Montfort J."/>
            <person name="Bouchez O."/>
            <person name="Roques C."/>
            <person name="Iampietro C."/>
            <person name="Lluch J."/>
            <person name="Castinel A."/>
            <person name="Donnadieu C."/>
            <person name="Desvignes T."/>
            <person name="Floi Bucao C."/>
            <person name="Jouanno E."/>
            <person name="Wen M."/>
            <person name="Mejri S."/>
            <person name="Dirks R."/>
            <person name="Jansen H."/>
            <person name="Henkel C."/>
            <person name="Chen W.J."/>
            <person name="Zahm M."/>
            <person name="Cabau C."/>
            <person name="Klopp C."/>
            <person name="Thompson A.W."/>
            <person name="Robinson-Rechavi M."/>
            <person name="Braasch I."/>
            <person name="Lecointre G."/>
            <person name="Bobe J."/>
            <person name="Postlethwait J.H."/>
            <person name="Berthelot C."/>
            <person name="Roest Crollius H."/>
            <person name="Guiguen Y."/>
        </authorList>
    </citation>
    <scope>NUCLEOTIDE SEQUENCE</scope>
    <source>
        <strain evidence="2">NC1722</strain>
    </source>
</reference>
<accession>A0AAD7STC6</accession>
<dbReference type="EMBL" id="JAINUG010000035">
    <property type="protein sequence ID" value="KAJ8408235.1"/>
    <property type="molecule type" value="Genomic_DNA"/>
</dbReference>
<evidence type="ECO:0000313" key="2">
    <source>
        <dbReference type="EMBL" id="KAJ8408235.1"/>
    </source>
</evidence>
<name>A0AAD7STC6_9TELE</name>
<dbReference type="Proteomes" id="UP001221898">
    <property type="component" value="Unassembled WGS sequence"/>
</dbReference>
<evidence type="ECO:0000313" key="3">
    <source>
        <dbReference type="Proteomes" id="UP001221898"/>
    </source>
</evidence>
<sequence>MPLDPGARGGVEDEGRPEPGAVTEPNRGRKRKLINSWQTVSQRGPRAFDFVYRHTRKGSSVEKKTILLALVTGGIIPSNYRYNQENNTSLITAKWHPSLEHRTCNYHPKFGSFPEGRGQATPPSLFDDRRCSAAPREETCDGAALSGPPCCVRGILASLGPLLLADWALHVDTTGAHRSTTAALTNTARHLAVSQ</sequence>
<evidence type="ECO:0000256" key="1">
    <source>
        <dbReference type="SAM" id="MobiDB-lite"/>
    </source>
</evidence>
<comment type="caution">
    <text evidence="2">The sequence shown here is derived from an EMBL/GenBank/DDBJ whole genome shotgun (WGS) entry which is preliminary data.</text>
</comment>
<feature type="region of interest" description="Disordered" evidence="1">
    <location>
        <begin position="1"/>
        <end position="28"/>
    </location>
</feature>
<protein>
    <submittedName>
        <fullName evidence="2">Uncharacterized protein</fullName>
    </submittedName>
</protein>
<gene>
    <name evidence="2" type="ORF">AAFF_G00256490</name>
</gene>
<organism evidence="2 3">
    <name type="scientific">Aldrovandia affinis</name>
    <dbReference type="NCBI Taxonomy" id="143900"/>
    <lineage>
        <taxon>Eukaryota</taxon>
        <taxon>Metazoa</taxon>
        <taxon>Chordata</taxon>
        <taxon>Craniata</taxon>
        <taxon>Vertebrata</taxon>
        <taxon>Euteleostomi</taxon>
        <taxon>Actinopterygii</taxon>
        <taxon>Neopterygii</taxon>
        <taxon>Teleostei</taxon>
        <taxon>Notacanthiformes</taxon>
        <taxon>Halosauridae</taxon>
        <taxon>Aldrovandia</taxon>
    </lineage>
</organism>